<dbReference type="STRING" id="263852.SAMN02745116_02493"/>
<feature type="transmembrane region" description="Helical" evidence="1">
    <location>
        <begin position="173"/>
        <end position="192"/>
    </location>
</feature>
<dbReference type="Proteomes" id="UP000190328">
    <property type="component" value="Unassembled WGS sequence"/>
</dbReference>
<dbReference type="AlphaFoldDB" id="A0A1T4R975"/>
<name>A0A1T4R975_9ENTE</name>
<evidence type="ECO:0000256" key="1">
    <source>
        <dbReference type="SAM" id="Phobius"/>
    </source>
</evidence>
<sequence>MQNQQSMTEKIVDIFRFVSYFLLWNALFLVFSLPTTLFVLLFGLKGIFVLPILFLLLSLFSAPAFSALFKGQYRLIQRIEGGLIVHFYQDYRRNFCTTLKFSLLPIVTGAGLTLYPTVLLSGKMQQFILFPVLFLGFVDFIFWIYGIFLTTFFENTVKETWLNALNLTIRFLFSKKMMLLLIYFVVLCFFLGEIPALVFFFGASSFTFLFLFLHFQFLMELIHSKK</sequence>
<accession>A0A1T4R975</accession>
<feature type="transmembrane region" description="Helical" evidence="1">
    <location>
        <begin position="21"/>
        <end position="42"/>
    </location>
</feature>
<proteinExistence type="predicted"/>
<evidence type="ECO:0000313" key="2">
    <source>
        <dbReference type="EMBL" id="SKA12475.1"/>
    </source>
</evidence>
<feature type="transmembrane region" description="Helical" evidence="1">
    <location>
        <begin position="48"/>
        <end position="69"/>
    </location>
</feature>
<dbReference type="RefSeq" id="WP_078808378.1">
    <property type="nucleotide sequence ID" value="NZ_FUXI01000042.1"/>
</dbReference>
<evidence type="ECO:0000313" key="3">
    <source>
        <dbReference type="Proteomes" id="UP000190328"/>
    </source>
</evidence>
<keyword evidence="1" id="KW-1133">Transmembrane helix</keyword>
<keyword evidence="1" id="KW-0472">Membrane</keyword>
<dbReference type="EMBL" id="FUXI01000042">
    <property type="protein sequence ID" value="SKA12475.1"/>
    <property type="molecule type" value="Genomic_DNA"/>
</dbReference>
<feature type="transmembrane region" description="Helical" evidence="1">
    <location>
        <begin position="198"/>
        <end position="218"/>
    </location>
</feature>
<feature type="transmembrane region" description="Helical" evidence="1">
    <location>
        <begin position="101"/>
        <end position="122"/>
    </location>
</feature>
<protein>
    <submittedName>
        <fullName evidence="2">Uncharacterized protein</fullName>
    </submittedName>
</protein>
<feature type="transmembrane region" description="Helical" evidence="1">
    <location>
        <begin position="128"/>
        <end position="153"/>
    </location>
</feature>
<keyword evidence="3" id="KW-1185">Reference proteome</keyword>
<keyword evidence="1" id="KW-0812">Transmembrane</keyword>
<organism evidence="2 3">
    <name type="scientific">Pilibacter termitis</name>
    <dbReference type="NCBI Taxonomy" id="263852"/>
    <lineage>
        <taxon>Bacteria</taxon>
        <taxon>Bacillati</taxon>
        <taxon>Bacillota</taxon>
        <taxon>Bacilli</taxon>
        <taxon>Lactobacillales</taxon>
        <taxon>Enterococcaceae</taxon>
        <taxon>Pilibacter</taxon>
    </lineage>
</organism>
<reference evidence="2 3" key="1">
    <citation type="submission" date="2017-02" db="EMBL/GenBank/DDBJ databases">
        <authorList>
            <person name="Peterson S.W."/>
        </authorList>
    </citation>
    <scope>NUCLEOTIDE SEQUENCE [LARGE SCALE GENOMIC DNA]</scope>
    <source>
        <strain evidence="2 3">ATCC BAA-1030</strain>
    </source>
</reference>
<gene>
    <name evidence="2" type="ORF">SAMN02745116_02493</name>
</gene>